<evidence type="ECO:0000256" key="3">
    <source>
        <dbReference type="ARBA" id="ARBA00015421"/>
    </source>
</evidence>
<dbReference type="GO" id="GO:0014823">
    <property type="term" value="P:response to activity"/>
    <property type="evidence" value="ECO:0007669"/>
    <property type="project" value="Ensembl"/>
</dbReference>
<dbReference type="SUPFAM" id="SSF47266">
    <property type="entry name" value="4-helical cytokines"/>
    <property type="match status" value="1"/>
</dbReference>
<reference evidence="9" key="3">
    <citation type="submission" date="2025-09" db="UniProtKB">
        <authorList>
            <consortium name="Ensembl"/>
        </authorList>
    </citation>
    <scope>IDENTIFICATION</scope>
</reference>
<evidence type="ECO:0000256" key="8">
    <source>
        <dbReference type="ARBA" id="ARBA00023157"/>
    </source>
</evidence>
<dbReference type="InterPro" id="IPR001323">
    <property type="entry name" value="EPO_TPO"/>
</dbReference>
<dbReference type="AlphaFoldDB" id="A0AAQ4QTT2"/>
<dbReference type="PANTHER" id="PTHR10370">
    <property type="entry name" value="ERYTHROPOIETIN"/>
    <property type="match status" value="1"/>
</dbReference>
<keyword evidence="10" id="KW-1185">Reference proteome</keyword>
<evidence type="ECO:0000313" key="9">
    <source>
        <dbReference type="Ensembl" id="ENSGACP00000054232.1"/>
    </source>
</evidence>
<dbReference type="GO" id="GO:0048471">
    <property type="term" value="C:perinuclear region of cytoplasm"/>
    <property type="evidence" value="ECO:0007669"/>
    <property type="project" value="Ensembl"/>
</dbReference>
<dbReference type="Ensembl" id="ENSGACT00000073757.1">
    <property type="protein sequence ID" value="ENSGACP00000054232.1"/>
    <property type="gene ID" value="ENSGACG00000033991.1"/>
</dbReference>
<dbReference type="Gene3D" id="1.20.1250.10">
    <property type="match status" value="1"/>
</dbReference>
<dbReference type="GO" id="GO:0005179">
    <property type="term" value="F:hormone activity"/>
    <property type="evidence" value="ECO:0007669"/>
    <property type="project" value="UniProtKB-KW"/>
</dbReference>
<dbReference type="GO" id="GO:0048793">
    <property type="term" value="P:pronephros development"/>
    <property type="evidence" value="ECO:0007669"/>
    <property type="project" value="Ensembl"/>
</dbReference>
<organism evidence="9 10">
    <name type="scientific">Gasterosteus aculeatus aculeatus</name>
    <name type="common">three-spined stickleback</name>
    <dbReference type="NCBI Taxonomy" id="481459"/>
    <lineage>
        <taxon>Eukaryota</taxon>
        <taxon>Metazoa</taxon>
        <taxon>Chordata</taxon>
        <taxon>Craniata</taxon>
        <taxon>Vertebrata</taxon>
        <taxon>Euteleostomi</taxon>
        <taxon>Actinopterygii</taxon>
        <taxon>Neopterygii</taxon>
        <taxon>Teleostei</taxon>
        <taxon>Neoteleostei</taxon>
        <taxon>Acanthomorphata</taxon>
        <taxon>Eupercaria</taxon>
        <taxon>Perciformes</taxon>
        <taxon>Cottioidei</taxon>
        <taxon>Gasterosteales</taxon>
        <taxon>Gasterosteidae</taxon>
        <taxon>Gasterosteus</taxon>
    </lineage>
</organism>
<accession>A0AAQ4QTT2</accession>
<dbReference type="GO" id="GO:0048823">
    <property type="term" value="P:nucleate erythrocyte development"/>
    <property type="evidence" value="ECO:0007669"/>
    <property type="project" value="Ensembl"/>
</dbReference>
<name>A0AAQ4QTT2_GASAC</name>
<reference evidence="9 10" key="1">
    <citation type="journal article" date="2021" name="G3 (Bethesda)">
        <title>Improved contiguity of the threespine stickleback genome using long-read sequencing.</title>
        <authorList>
            <person name="Nath S."/>
            <person name="Shaw D.E."/>
            <person name="White M.A."/>
        </authorList>
    </citation>
    <scope>NUCLEOTIDE SEQUENCE [LARGE SCALE GENOMIC DNA]</scope>
    <source>
        <strain evidence="9 10">Lake Benthic</strain>
    </source>
</reference>
<evidence type="ECO:0000256" key="4">
    <source>
        <dbReference type="ARBA" id="ARBA00022525"/>
    </source>
</evidence>
<comment type="similarity">
    <text evidence="2">Belongs to the EPO/TPO family.</text>
</comment>
<sequence length="233" mass="25740">MTSTDERWTGSQLRFVIRMSLCHSAGEPQNGTMLCVDAVRLENSDYTGIATQLDAGLLALLLMVLEWSRPGLPSPLRPICDLRVLNHFMKEARDAEVAMKSCGEGCTMSEPVTVPQTRVDFDVWENKNGLEQAEEVQCGLWLLQQGLSSLRTSVTDTALHSHIDNCIRNLLSINAVLRSLNIQEYTPPTSATGLEGTWSVTSATDLLQVHVNFLRGKVRLLLLDAQACQQDVS</sequence>
<dbReference type="GO" id="GO:0005128">
    <property type="term" value="F:erythropoietin receptor binding"/>
    <property type="evidence" value="ECO:0007669"/>
    <property type="project" value="InterPro"/>
</dbReference>
<evidence type="ECO:0000256" key="6">
    <source>
        <dbReference type="ARBA" id="ARBA00022729"/>
    </source>
</evidence>
<dbReference type="Proteomes" id="UP000007635">
    <property type="component" value="Chromosome VII"/>
</dbReference>
<dbReference type="GO" id="GO:0005615">
    <property type="term" value="C:extracellular space"/>
    <property type="evidence" value="ECO:0007669"/>
    <property type="project" value="TreeGrafter"/>
</dbReference>
<evidence type="ECO:0000256" key="1">
    <source>
        <dbReference type="ARBA" id="ARBA00004613"/>
    </source>
</evidence>
<dbReference type="GO" id="GO:0005125">
    <property type="term" value="F:cytokine activity"/>
    <property type="evidence" value="ECO:0007669"/>
    <property type="project" value="TreeGrafter"/>
</dbReference>
<dbReference type="Pfam" id="PF00758">
    <property type="entry name" value="EPO_TPO"/>
    <property type="match status" value="1"/>
</dbReference>
<reference evidence="9" key="2">
    <citation type="submission" date="2025-08" db="UniProtKB">
        <authorList>
            <consortium name="Ensembl"/>
        </authorList>
    </citation>
    <scope>IDENTIFICATION</scope>
</reference>
<dbReference type="GeneTree" id="ENSGT00390000017226"/>
<keyword evidence="5" id="KW-0372">Hormone</keyword>
<keyword evidence="4" id="KW-0964">Secreted</keyword>
<protein>
    <recommendedName>
        <fullName evidence="3">Erythropoietin</fullName>
    </recommendedName>
</protein>
<evidence type="ECO:0000256" key="2">
    <source>
        <dbReference type="ARBA" id="ARBA00005782"/>
    </source>
</evidence>
<evidence type="ECO:0000256" key="7">
    <source>
        <dbReference type="ARBA" id="ARBA00023057"/>
    </source>
</evidence>
<keyword evidence="7" id="KW-0265">Erythrocyte maturation</keyword>
<dbReference type="PRINTS" id="PR00272">
    <property type="entry name" value="ERYTHROPTN"/>
</dbReference>
<keyword evidence="6" id="KW-0732">Signal</keyword>
<dbReference type="InterPro" id="IPR003013">
    <property type="entry name" value="Erythroptn"/>
</dbReference>
<proteinExistence type="inferred from homology"/>
<evidence type="ECO:0000313" key="10">
    <source>
        <dbReference type="Proteomes" id="UP000007635"/>
    </source>
</evidence>
<dbReference type="InterPro" id="IPR009079">
    <property type="entry name" value="4_helix_cytokine-like_core"/>
</dbReference>
<evidence type="ECO:0000256" key="5">
    <source>
        <dbReference type="ARBA" id="ARBA00022702"/>
    </source>
</evidence>
<dbReference type="GO" id="GO:0043249">
    <property type="term" value="P:erythrocyte maturation"/>
    <property type="evidence" value="ECO:0007669"/>
    <property type="project" value="UniProtKB-KW"/>
</dbReference>
<comment type="subcellular location">
    <subcellularLocation>
        <location evidence="1">Secreted</location>
    </subcellularLocation>
</comment>
<dbReference type="PANTHER" id="PTHR10370:SF0">
    <property type="entry name" value="ERYTHROPOIETIN"/>
    <property type="match status" value="1"/>
</dbReference>
<keyword evidence="8" id="KW-1015">Disulfide bond</keyword>